<dbReference type="GO" id="GO:0003676">
    <property type="term" value="F:nucleic acid binding"/>
    <property type="evidence" value="ECO:0007669"/>
    <property type="project" value="InterPro"/>
</dbReference>
<comment type="caution">
    <text evidence="2">The sequence shown here is derived from an EMBL/GenBank/DDBJ whole genome shotgun (WGS) entry which is preliminary data.</text>
</comment>
<evidence type="ECO:0000313" key="3">
    <source>
        <dbReference type="Proteomes" id="UP000282289"/>
    </source>
</evidence>
<dbReference type="AlphaFoldDB" id="A0A7Z6U5P3"/>
<feature type="domain" description="TnsA endonuclease N-terminal" evidence="1">
    <location>
        <begin position="28"/>
        <end position="108"/>
    </location>
</feature>
<evidence type="ECO:0000259" key="1">
    <source>
        <dbReference type="Pfam" id="PF08722"/>
    </source>
</evidence>
<dbReference type="Proteomes" id="UP000282289">
    <property type="component" value="Unassembled WGS sequence"/>
</dbReference>
<accession>A0A7Z6U5P3</accession>
<name>A0A7Z6U5P3_PSESF</name>
<organism evidence="2 3">
    <name type="scientific">Pseudomonas syringae pv. actinidiae</name>
    <dbReference type="NCBI Taxonomy" id="103796"/>
    <lineage>
        <taxon>Bacteria</taxon>
        <taxon>Pseudomonadati</taxon>
        <taxon>Pseudomonadota</taxon>
        <taxon>Gammaproteobacteria</taxon>
        <taxon>Pseudomonadales</taxon>
        <taxon>Pseudomonadaceae</taxon>
        <taxon>Pseudomonas</taxon>
        <taxon>Pseudomonas syringae</taxon>
    </lineage>
</organism>
<sequence>MFAFRGEGVAFESGLERDFLIRMDFRRDVMSAVAQPIQLNFVARNGRSYTYTPDFLVRFHSHTRQSPMLVEVKPEENWRKSWRDSLPKWKAALRYAKQQEWSFHIYDESRIRGQSLRNIQYLERFKRADYEEVDLDAIIRTVSFMGITTVQYLVALHFNGAEALGKSHIFHLIAIRRLDCDISALLGDSLEVMVPQ</sequence>
<reference evidence="2 3" key="1">
    <citation type="submission" date="2018-08" db="EMBL/GenBank/DDBJ databases">
        <title>Recombination of ecologically and evolutionarily significant loci maintains genetic cohesion in the Pseudomonas syringae species complex.</title>
        <authorList>
            <person name="Dillon M."/>
            <person name="Thakur S."/>
            <person name="Almeida R.N.D."/>
            <person name="Weir B.S."/>
            <person name="Guttman D.S."/>
        </authorList>
    </citation>
    <scope>NUCLEOTIDE SEQUENCE [LARGE SCALE GENOMIC DNA]</scope>
    <source>
        <strain evidence="2 3">ICMP 19589</strain>
    </source>
</reference>
<gene>
    <name evidence="2" type="ORF">ALQ15_02871</name>
</gene>
<dbReference type="EMBL" id="RBQT01000099">
    <property type="protein sequence ID" value="RMP78275.1"/>
    <property type="molecule type" value="Genomic_DNA"/>
</dbReference>
<dbReference type="InterPro" id="IPR011856">
    <property type="entry name" value="tRNA_endonuc-like_dom_sf"/>
</dbReference>
<protein>
    <recommendedName>
        <fullName evidence="1">TnsA endonuclease N-terminal domain-containing protein</fullName>
    </recommendedName>
</protein>
<dbReference type="Pfam" id="PF08722">
    <property type="entry name" value="Tn7_TnsA-like_N"/>
    <property type="match status" value="1"/>
</dbReference>
<evidence type="ECO:0000313" key="2">
    <source>
        <dbReference type="EMBL" id="RMP78275.1"/>
    </source>
</evidence>
<dbReference type="InterPro" id="IPR014833">
    <property type="entry name" value="TnsA_N"/>
</dbReference>
<dbReference type="Gene3D" id="3.40.1350.10">
    <property type="match status" value="1"/>
</dbReference>
<proteinExistence type="predicted"/>